<accession>A0A840X6U2</accession>
<proteinExistence type="predicted"/>
<comment type="caution">
    <text evidence="1">The sequence shown here is derived from an EMBL/GenBank/DDBJ whole genome shotgun (WGS) entry which is preliminary data.</text>
</comment>
<dbReference type="Pfam" id="PF00106">
    <property type="entry name" value="adh_short"/>
    <property type="match status" value="1"/>
</dbReference>
<dbReference type="RefSeq" id="WP_153982130.1">
    <property type="nucleotide sequence ID" value="NZ_BAAANZ010000004.1"/>
</dbReference>
<protein>
    <submittedName>
        <fullName evidence="1">NAD(P)-dependent dehydrogenase (Short-subunit alcohol dehydrogenase family)</fullName>
    </submittedName>
</protein>
<reference evidence="1 2" key="1">
    <citation type="submission" date="2020-08" db="EMBL/GenBank/DDBJ databases">
        <title>Sequencing the genomes of 1000 actinobacteria strains.</title>
        <authorList>
            <person name="Klenk H.-P."/>
        </authorList>
    </citation>
    <scope>NUCLEOTIDE SEQUENCE [LARGE SCALE GENOMIC DNA]</scope>
    <source>
        <strain evidence="1 2">DSM 23889</strain>
    </source>
</reference>
<dbReference type="Proteomes" id="UP000552883">
    <property type="component" value="Unassembled WGS sequence"/>
</dbReference>
<evidence type="ECO:0000313" key="2">
    <source>
        <dbReference type="Proteomes" id="UP000552883"/>
    </source>
</evidence>
<organism evidence="1 2">
    <name type="scientific">Microcella frigidaquae</name>
    <dbReference type="NCBI Taxonomy" id="424758"/>
    <lineage>
        <taxon>Bacteria</taxon>
        <taxon>Bacillati</taxon>
        <taxon>Actinomycetota</taxon>
        <taxon>Actinomycetes</taxon>
        <taxon>Micrococcales</taxon>
        <taxon>Microbacteriaceae</taxon>
        <taxon>Microcella</taxon>
    </lineage>
</organism>
<evidence type="ECO:0000313" key="1">
    <source>
        <dbReference type="EMBL" id="MBB5618110.1"/>
    </source>
</evidence>
<gene>
    <name evidence="1" type="ORF">BJ959_001606</name>
</gene>
<name>A0A840X6U2_9MICO</name>
<dbReference type="InterPro" id="IPR036291">
    <property type="entry name" value="NAD(P)-bd_dom_sf"/>
</dbReference>
<dbReference type="Gene3D" id="3.40.50.720">
    <property type="entry name" value="NAD(P)-binding Rossmann-like Domain"/>
    <property type="match status" value="1"/>
</dbReference>
<dbReference type="SUPFAM" id="SSF51735">
    <property type="entry name" value="NAD(P)-binding Rossmann-fold domains"/>
    <property type="match status" value="1"/>
</dbReference>
<dbReference type="OrthoDB" id="4773823at2"/>
<dbReference type="AlphaFoldDB" id="A0A840X6U2"/>
<sequence length="230" mass="23373">MTSPLADRTVVVAGAGGVGGRAVCAALTAAGAHVVAVGSRAESLVGVDAAEAAVVDLADPSAVAAWARELRSRRPSIDGALHLVGGWRGGSGFDDFAWLERRVLSTLRVLSRELRTDLAASGAGRLAIVSSASVAAPTWGMANYVTLKAAAEMWVQAIAGTWRAKHEPAAAVTFIVGALDDAGVTELLATACAGLWSLPTEELNGALIDLSRATESASESATEPATDQGE</sequence>
<dbReference type="EMBL" id="JACHBS010000001">
    <property type="protein sequence ID" value="MBB5618110.1"/>
    <property type="molecule type" value="Genomic_DNA"/>
</dbReference>
<keyword evidence="2" id="KW-1185">Reference proteome</keyword>
<dbReference type="InterPro" id="IPR002347">
    <property type="entry name" value="SDR_fam"/>
</dbReference>